<evidence type="ECO:0000313" key="2">
    <source>
        <dbReference type="EMBL" id="CUM99046.1"/>
    </source>
</evidence>
<feature type="coiled-coil region" evidence="1">
    <location>
        <begin position="110"/>
        <end position="144"/>
    </location>
</feature>
<dbReference type="AlphaFoldDB" id="A0A173TA89"/>
<gene>
    <name evidence="2" type="ORF">ERS852425_01892</name>
</gene>
<evidence type="ECO:0000313" key="3">
    <source>
        <dbReference type="Proteomes" id="UP000095598"/>
    </source>
</evidence>
<organism evidence="2 3">
    <name type="scientific">Anaerostipes hadrus</name>
    <dbReference type="NCBI Taxonomy" id="649756"/>
    <lineage>
        <taxon>Bacteria</taxon>
        <taxon>Bacillati</taxon>
        <taxon>Bacillota</taxon>
        <taxon>Clostridia</taxon>
        <taxon>Lachnospirales</taxon>
        <taxon>Lachnospiraceae</taxon>
        <taxon>Anaerostipes</taxon>
    </lineage>
</organism>
<keyword evidence="1" id="KW-0175">Coiled coil</keyword>
<protein>
    <submittedName>
        <fullName evidence="2">Uncharacterized protein</fullName>
    </submittedName>
</protein>
<dbReference type="EMBL" id="CYXT01000014">
    <property type="protein sequence ID" value="CUM99046.1"/>
    <property type="molecule type" value="Genomic_DNA"/>
</dbReference>
<accession>A0A173TA89</accession>
<name>A0A173TA89_ANAHA</name>
<reference evidence="2 3" key="1">
    <citation type="submission" date="2015-09" db="EMBL/GenBank/DDBJ databases">
        <authorList>
            <consortium name="Pathogen Informatics"/>
        </authorList>
    </citation>
    <scope>NUCLEOTIDE SEQUENCE [LARGE SCALE GENOMIC DNA]</scope>
    <source>
        <strain evidence="2 3">2789STDY5608868</strain>
    </source>
</reference>
<dbReference type="RefSeq" id="WP_055258769.1">
    <property type="nucleotide sequence ID" value="NZ_CYXT01000014.1"/>
</dbReference>
<dbReference type="Proteomes" id="UP000095598">
    <property type="component" value="Unassembled WGS sequence"/>
</dbReference>
<proteinExistence type="predicted"/>
<sequence>MKYYYNAQITEFEWEGETDYNIEIPDFDEEFPVFENFGEQVFGGVYQFIQESFEKQLALMKREGKIPTPISNGEDAYRDFLLTWRKQFDRITNDVLKENVSNWIMFELDLKEGQKNLRESEDAFAKFEKEHKEHEEEERKRRAEMTDGEIIEEIRTRHPYMTEHQIELLAEVYRFI</sequence>
<evidence type="ECO:0000256" key="1">
    <source>
        <dbReference type="SAM" id="Coils"/>
    </source>
</evidence>